<proteinExistence type="predicted"/>
<evidence type="ECO:0000313" key="2">
    <source>
        <dbReference type="EMBL" id="MBF8642255.1"/>
    </source>
</evidence>
<dbReference type="InterPro" id="IPR009350">
    <property type="entry name" value="Phage_tail_T"/>
</dbReference>
<organism evidence="2 3">
    <name type="scientific">Pseudomonas luteola</name>
    <dbReference type="NCBI Taxonomy" id="47886"/>
    <lineage>
        <taxon>Bacteria</taxon>
        <taxon>Pseudomonadati</taxon>
        <taxon>Pseudomonadota</taxon>
        <taxon>Gammaproteobacteria</taxon>
        <taxon>Pseudomonadales</taxon>
        <taxon>Pseudomonadaceae</taxon>
        <taxon>Pseudomonas</taxon>
    </lineage>
</organism>
<comment type="caution">
    <text evidence="2">The sequence shown here is derived from an EMBL/GenBank/DDBJ whole genome shotgun (WGS) entry which is preliminary data.</text>
</comment>
<dbReference type="EMBL" id="JADMCD010000009">
    <property type="protein sequence ID" value="MBF8642255.1"/>
    <property type="molecule type" value="Genomic_DNA"/>
</dbReference>
<dbReference type="Pfam" id="PF06223">
    <property type="entry name" value="Phage_tail_T"/>
    <property type="match status" value="1"/>
</dbReference>
<evidence type="ECO:0000259" key="1">
    <source>
        <dbReference type="Pfam" id="PF06223"/>
    </source>
</evidence>
<dbReference type="Proteomes" id="UP000626180">
    <property type="component" value="Unassembled WGS sequence"/>
</dbReference>
<accession>A0ABS0FPL0</accession>
<protein>
    <recommendedName>
        <fullName evidence="1">Minor tail T domain-containing protein</fullName>
    </recommendedName>
</protein>
<feature type="domain" description="Minor tail T" evidence="1">
    <location>
        <begin position="17"/>
        <end position="84"/>
    </location>
</feature>
<evidence type="ECO:0000313" key="3">
    <source>
        <dbReference type="Proteomes" id="UP000626180"/>
    </source>
</evidence>
<name>A0ABS0FPL0_PSELU</name>
<dbReference type="RefSeq" id="WP_073450287.1">
    <property type="nucleotide sequence ID" value="NZ_FQYS01000009.1"/>
</dbReference>
<gene>
    <name evidence="2" type="ORF">IRZ65_16365</name>
</gene>
<sequence>MNGIGGRTIAEAQEVLSYSEFMTWLKYRAKRGSLNLGMRIERGSAQLAVLYANAHKSKEVTQPYQLHDFAPYHDKPQLTLDDLANWT</sequence>
<reference evidence="2 3" key="1">
    <citation type="submission" date="2020-10" db="EMBL/GenBank/DDBJ databases">
        <title>Genome sequences of Pseudomonas isolates.</title>
        <authorList>
            <person name="Wessels L."/>
            <person name="Reich F."/>
            <person name="Hammerl J."/>
        </authorList>
    </citation>
    <scope>NUCLEOTIDE SEQUENCE [LARGE SCALE GENOMIC DNA]</scope>
    <source>
        <strain evidence="2 3">20-MO00624-0</strain>
    </source>
</reference>
<keyword evidence="3" id="KW-1185">Reference proteome</keyword>